<gene>
    <name evidence="3" type="ORF">CQA53_10625</name>
</gene>
<keyword evidence="2" id="KW-0472">Membrane</keyword>
<reference evidence="3 4" key="1">
    <citation type="submission" date="2018-04" db="EMBL/GenBank/DDBJ databases">
        <title>Novel Campyloabacter and Helicobacter Species and Strains.</title>
        <authorList>
            <person name="Mannion A.J."/>
            <person name="Shen Z."/>
            <person name="Fox J.G."/>
        </authorList>
    </citation>
    <scope>NUCLEOTIDE SEQUENCE [LARGE SCALE GENOMIC DNA]</scope>
    <source>
        <strain evidence="3 4">MIT 17-337</strain>
    </source>
</reference>
<evidence type="ECO:0000313" key="3">
    <source>
        <dbReference type="EMBL" id="RDU60867.1"/>
    </source>
</evidence>
<feature type="transmembrane region" description="Helical" evidence="2">
    <location>
        <begin position="166"/>
        <end position="190"/>
    </location>
</feature>
<dbReference type="OrthoDB" id="5330478at2"/>
<keyword evidence="4" id="KW-1185">Reference proteome</keyword>
<feature type="coiled-coil region" evidence="1">
    <location>
        <begin position="30"/>
        <end position="65"/>
    </location>
</feature>
<evidence type="ECO:0000313" key="4">
    <source>
        <dbReference type="Proteomes" id="UP000256379"/>
    </source>
</evidence>
<accession>A0A3D8I6W3</accession>
<sequence>MNASETITNKEAYNGMMQAFLKDGAMPKELVEYDKQVAEIERRREQEKEALKEQQEKENLKKQQETLDVWKKPFEVSSSLAEHLKKFLPTLEPITMPIQIITKRAERIFSMADYVIEYKINGAKGVVIKIISDGVEGAVFNIGLGGSILVGIASAIVAYFLSVPAIAAGIIGLIIFGVGVKITDIVSIWVGDTSKEVMEFIYEYIPALYRSIKQQGQGFMNGVDCLINGEWWNDLMKLIVWNSIDSKEKEYYLRQEYDDEEVDDMDSFEKNMRILDTFRR</sequence>
<feature type="transmembrane region" description="Helical" evidence="2">
    <location>
        <begin position="138"/>
        <end position="160"/>
    </location>
</feature>
<protein>
    <submittedName>
        <fullName evidence="3">Uncharacterized protein</fullName>
    </submittedName>
</protein>
<dbReference type="AlphaFoldDB" id="A0A3D8I6W3"/>
<organism evidence="3 4">
    <name type="scientific">Helicobacter didelphidarum</name>
    <dbReference type="NCBI Taxonomy" id="2040648"/>
    <lineage>
        <taxon>Bacteria</taxon>
        <taxon>Pseudomonadati</taxon>
        <taxon>Campylobacterota</taxon>
        <taxon>Epsilonproteobacteria</taxon>
        <taxon>Campylobacterales</taxon>
        <taxon>Helicobacteraceae</taxon>
        <taxon>Helicobacter</taxon>
    </lineage>
</organism>
<proteinExistence type="predicted"/>
<comment type="caution">
    <text evidence="3">The sequence shown here is derived from an EMBL/GenBank/DDBJ whole genome shotgun (WGS) entry which is preliminary data.</text>
</comment>
<keyword evidence="2" id="KW-1133">Transmembrane helix</keyword>
<evidence type="ECO:0000256" key="2">
    <source>
        <dbReference type="SAM" id="Phobius"/>
    </source>
</evidence>
<name>A0A3D8I6W3_9HELI</name>
<keyword evidence="2" id="KW-0812">Transmembrane</keyword>
<dbReference type="Proteomes" id="UP000256379">
    <property type="component" value="Unassembled WGS sequence"/>
</dbReference>
<evidence type="ECO:0000256" key="1">
    <source>
        <dbReference type="SAM" id="Coils"/>
    </source>
</evidence>
<dbReference type="RefSeq" id="WP_115543929.1">
    <property type="nucleotide sequence ID" value="NZ_NXLQ01000077.1"/>
</dbReference>
<dbReference type="EMBL" id="NXLQ01000077">
    <property type="protein sequence ID" value="RDU60867.1"/>
    <property type="molecule type" value="Genomic_DNA"/>
</dbReference>
<keyword evidence="1" id="KW-0175">Coiled coil</keyword>